<sequence>MTNLAPISLVDNDVTANSVAENASSGTVVGVTALASDPDIGDALTYVLSDDAGGRFQIDASTGVVTVANGALLDYEAATSHSITVVATDSGGLTTSDTFSISLTNINEAPATITDDNASVNAVSENAGNGTVVGVTALASDPDAGDTVVYSLSDDAGGRFQIDPLTGVVTVANGSALDFEAAASHSVTVVATDAGGLTKSETFNITITDVNEAPASLIDSQSATNSVDENAATGTTVGITALASDPDTGDTLTYFLSDDAGGRFQIDATTGAVTVANGTLLDHESAASHSITIVATDSGGLTKSETFSIAVTNVNETPLSLVDANAAPNSVSENAASGTVVGITALASDPDISDTLTYSLSDNAGGRFQINATTGVVTVANGALLNYEAAGSHSITVIATDSGGLTHSETFNIAVTDVNEAPASLSDSNPAANSVAENSVTGTVVGITALASDPDAGDSVTYSLSNSAGGRFQIDANTGVVTVANGALLNYEAATSYNITIVATDTGGLTRSQTVAVGVTNVNEAPVSIIDAHSSLNHVEEYAETGTIVGVTALASDPDAGDTLSYSLSDDAGGRFQIDSVTGVVTVADGTLLDYRVNTTHSITVVATDAGGLSKSQSFTIDLLPMNNKVTVANGVLNPTAVTNSAQGLTSTIVTLTTENQLVVWSTPTSLLKGRFLNPVGQPEGGEFDLGSSPGNAVAVAALSDGQFVIARQSGSGLSVQRYDAAGGALGTPWTQTNGNPPSITTLADGSYVVTWHATGIDLNGYGVAGQRFAANGSTIGSIFQINTVTSDHQFQPDIAALSGGGFAIAWTDNSTGQNEIRGRIYSASGLPLSGADFLVNSGRSDSQTFPSVAGLIDGGLIVVWVSDNGQDGDQRGVYARRYNSAGVAVGGEFLVNSITAGSQDQSQVVALTDGGFVVTWRSENAIMARRYSSGGAAIGAEFEVTSFGSNPTITALANGGFSISYKGSLDVLVRQYGPVTTDYSGRSGLVGGAGDDVLEGKAGNDILIGGLGNDTLKGGPGYDVAIFSGRAIDYSISNLGNGHIRVTDLRTLNNEGSDILTSIDEIRYLGDLPVLSAGSANIVTSSLAGSSSSITTLSDGRQLVVWGAYNSQLRGRFLNAAGQGLGSEFGLGGVAKLPVTVAALPDGGFLIVRETGGAISVQRYDSAGLTSGSAWSRLNGNLPSIAVLSDGSYVATWHATGIDVSGYAIGGQRFAADGAPIGDMFRINTASIDHQFQSHVVALANGGFMVVWTDVSAGQTDVRGQPFDTLGKQLGGGDFIINSGRTDAQERSSIAALSDGGFIAVWESSPGQDGDGVGVYGRRFTSQGVAVGSEFMVNTVASNSQSRPQVAGLADGGYVVVWNSGTGSSSGQRYDATGAKLGAEFQIAAIADDPFVTALPGGGFTVTYRSSSVEISSITYSDGQTLAGDDAGNNLVGSAANQYLSGAGGNDTLDGAGGNDILIGGAGNDTLIGGAGADEFRFGRGGEADTIDAHDTDGGADKLAILTGVSADQLWFTQSGNDLIVSMIGTNDRATIQGWYSSADNKLDRIQLADGRYASASDVEQLRSAMAAFSPPPLGQLNLDPTTKQSLQPTLAAAWH</sequence>
<keyword evidence="2" id="KW-0800">Toxin</keyword>
<dbReference type="PRINTS" id="PR01488">
    <property type="entry name" value="RTXTOXINA"/>
</dbReference>
<dbReference type="InterPro" id="IPR011049">
    <property type="entry name" value="Serralysin-like_metalloprot_C"/>
</dbReference>
<dbReference type="InterPro" id="IPR006644">
    <property type="entry name" value="Cadg"/>
</dbReference>
<feature type="domain" description="Cadherin" evidence="8">
    <location>
        <begin position="219"/>
        <end position="330"/>
    </location>
</feature>
<protein>
    <submittedName>
        <fullName evidence="9">Cadherin domain-containing protein</fullName>
    </submittedName>
</protein>
<comment type="subcellular location">
    <subcellularLocation>
        <location evidence="1">Membrane</location>
    </subcellularLocation>
</comment>
<feature type="domain" description="Cadherin" evidence="8">
    <location>
        <begin position="427"/>
        <end position="528"/>
    </location>
</feature>
<evidence type="ECO:0000256" key="5">
    <source>
        <dbReference type="ARBA" id="ARBA00022989"/>
    </source>
</evidence>
<gene>
    <name evidence="9" type="ORF">SMD31_21330</name>
</gene>
<dbReference type="SMART" id="SM00112">
    <property type="entry name" value="CA"/>
    <property type="match status" value="6"/>
</dbReference>
<dbReference type="PROSITE" id="PS00330">
    <property type="entry name" value="HEMOLYSIN_CALCIUM"/>
    <property type="match status" value="4"/>
</dbReference>
<dbReference type="PANTHER" id="PTHR24026:SF126">
    <property type="entry name" value="PROTOCADHERIN FAT 4"/>
    <property type="match status" value="1"/>
</dbReference>
<comment type="caution">
    <text evidence="9">The sequence shown here is derived from an EMBL/GenBank/DDBJ whole genome shotgun (WGS) entry which is preliminary data.</text>
</comment>
<dbReference type="PANTHER" id="PTHR24026">
    <property type="entry name" value="FAT ATYPICAL CADHERIN-RELATED"/>
    <property type="match status" value="1"/>
</dbReference>
<dbReference type="InterPro" id="IPR015919">
    <property type="entry name" value="Cadherin-like_sf"/>
</dbReference>
<name>A0ABU5E4G9_9PROT</name>
<dbReference type="InterPro" id="IPR002126">
    <property type="entry name" value="Cadherin-like_dom"/>
</dbReference>
<dbReference type="Gene3D" id="2.60.40.60">
    <property type="entry name" value="Cadherins"/>
    <property type="match status" value="6"/>
</dbReference>
<dbReference type="InterPro" id="IPR018511">
    <property type="entry name" value="Hemolysin-typ_Ca-bd_CS"/>
</dbReference>
<dbReference type="EMBL" id="JAXCLX010000005">
    <property type="protein sequence ID" value="MDY0874496.1"/>
    <property type="molecule type" value="Genomic_DNA"/>
</dbReference>
<keyword evidence="4" id="KW-0677">Repeat</keyword>
<dbReference type="PROSITE" id="PS50268">
    <property type="entry name" value="CADHERIN_2"/>
    <property type="match status" value="6"/>
</dbReference>
<evidence type="ECO:0000313" key="9">
    <source>
        <dbReference type="EMBL" id="MDY0874496.1"/>
    </source>
</evidence>
<keyword evidence="7" id="KW-0472">Membrane</keyword>
<feature type="domain" description="Cadherin" evidence="8">
    <location>
        <begin position="323"/>
        <end position="424"/>
    </location>
</feature>
<evidence type="ECO:0000259" key="8">
    <source>
        <dbReference type="PROSITE" id="PS50268"/>
    </source>
</evidence>
<feature type="domain" description="Cadherin" evidence="8">
    <location>
        <begin position="123"/>
        <end position="216"/>
    </location>
</feature>
<dbReference type="InterPro" id="IPR003995">
    <property type="entry name" value="RTX_toxin_determinant-A"/>
</dbReference>
<dbReference type="InterPro" id="IPR001343">
    <property type="entry name" value="Hemolysn_Ca-bd"/>
</dbReference>
<keyword evidence="10" id="KW-1185">Reference proteome</keyword>
<dbReference type="SUPFAM" id="SSF49313">
    <property type="entry name" value="Cadherin-like"/>
    <property type="match status" value="6"/>
</dbReference>
<evidence type="ECO:0000256" key="2">
    <source>
        <dbReference type="ARBA" id="ARBA00022656"/>
    </source>
</evidence>
<evidence type="ECO:0000256" key="1">
    <source>
        <dbReference type="ARBA" id="ARBA00004370"/>
    </source>
</evidence>
<keyword evidence="5" id="KW-1133">Transmembrane helix</keyword>
<dbReference type="SMART" id="SM00736">
    <property type="entry name" value="CADG"/>
    <property type="match status" value="5"/>
</dbReference>
<dbReference type="CDD" id="cd11304">
    <property type="entry name" value="Cadherin_repeat"/>
    <property type="match status" value="6"/>
</dbReference>
<dbReference type="RefSeq" id="WP_320502964.1">
    <property type="nucleotide sequence ID" value="NZ_JAXCLX010000005.1"/>
</dbReference>
<dbReference type="Pfam" id="PF06594">
    <property type="entry name" value="HCBP_related"/>
    <property type="match status" value="1"/>
</dbReference>
<proteinExistence type="predicted"/>
<accession>A0ABU5E4G9</accession>
<keyword evidence="6" id="KW-0843">Virulence</keyword>
<evidence type="ECO:0000256" key="4">
    <source>
        <dbReference type="ARBA" id="ARBA00022737"/>
    </source>
</evidence>
<dbReference type="SUPFAM" id="SSF51120">
    <property type="entry name" value="beta-Roll"/>
    <property type="match status" value="2"/>
</dbReference>
<keyword evidence="3" id="KW-0812">Transmembrane</keyword>
<organism evidence="9 10">
    <name type="scientific">Dongia rigui</name>
    <dbReference type="NCBI Taxonomy" id="940149"/>
    <lineage>
        <taxon>Bacteria</taxon>
        <taxon>Pseudomonadati</taxon>
        <taxon>Pseudomonadota</taxon>
        <taxon>Alphaproteobacteria</taxon>
        <taxon>Rhodospirillales</taxon>
        <taxon>Dongiaceae</taxon>
        <taxon>Dongia</taxon>
    </lineage>
</organism>
<evidence type="ECO:0000313" key="10">
    <source>
        <dbReference type="Proteomes" id="UP001271769"/>
    </source>
</evidence>
<evidence type="ECO:0000256" key="6">
    <source>
        <dbReference type="ARBA" id="ARBA00023026"/>
    </source>
</evidence>
<evidence type="ECO:0000256" key="3">
    <source>
        <dbReference type="ARBA" id="ARBA00022692"/>
    </source>
</evidence>
<feature type="domain" description="Cadherin" evidence="8">
    <location>
        <begin position="11"/>
        <end position="112"/>
    </location>
</feature>
<dbReference type="InterPro" id="IPR010566">
    <property type="entry name" value="Haemolys_ca-bd"/>
</dbReference>
<reference evidence="9 10" key="1">
    <citation type="journal article" date="2013" name="Antonie Van Leeuwenhoek">
        <title>Dongia rigui sp. nov., isolated from freshwater of a large wetland in Korea.</title>
        <authorList>
            <person name="Baik K.S."/>
            <person name="Hwang Y.M."/>
            <person name="Choi J.S."/>
            <person name="Kwon J."/>
            <person name="Seong C.N."/>
        </authorList>
    </citation>
    <scope>NUCLEOTIDE SEQUENCE [LARGE SCALE GENOMIC DNA]</scope>
    <source>
        <strain evidence="9 10">04SU4-P</strain>
    </source>
</reference>
<dbReference type="PRINTS" id="PR00313">
    <property type="entry name" value="CABNDNGRPT"/>
</dbReference>
<dbReference type="Proteomes" id="UP001271769">
    <property type="component" value="Unassembled WGS sequence"/>
</dbReference>
<dbReference type="Pfam" id="PF00353">
    <property type="entry name" value="HemolysinCabind"/>
    <property type="match status" value="2"/>
</dbReference>
<feature type="domain" description="Cadherin" evidence="8">
    <location>
        <begin position="539"/>
        <end position="641"/>
    </location>
</feature>
<evidence type="ECO:0000256" key="7">
    <source>
        <dbReference type="ARBA" id="ARBA00023136"/>
    </source>
</evidence>
<dbReference type="Gene3D" id="2.150.10.10">
    <property type="entry name" value="Serralysin-like metalloprotease, C-terminal"/>
    <property type="match status" value="2"/>
</dbReference>
<dbReference type="Pfam" id="PF00028">
    <property type="entry name" value="Cadherin"/>
    <property type="match status" value="6"/>
</dbReference>